<evidence type="ECO:0000256" key="14">
    <source>
        <dbReference type="RuleBase" id="RU003658"/>
    </source>
</evidence>
<gene>
    <name evidence="12 15" type="primary">hisA</name>
    <name evidence="15" type="ORF">EAL2_c14100</name>
</gene>
<evidence type="ECO:0000256" key="2">
    <source>
        <dbReference type="ARBA" id="ARBA00004496"/>
    </source>
</evidence>
<dbReference type="InterPro" id="IPR044524">
    <property type="entry name" value="Isoase_HisA-like"/>
</dbReference>
<dbReference type="Pfam" id="PF00977">
    <property type="entry name" value="His_biosynth"/>
    <property type="match status" value="1"/>
</dbReference>
<dbReference type="HOGENOM" id="CLU_048577_1_1_9"/>
<keyword evidence="16" id="KW-1185">Reference proteome</keyword>
<dbReference type="STRING" id="1286171.EAL2_c14100"/>
<evidence type="ECO:0000313" key="16">
    <source>
        <dbReference type="Proteomes" id="UP000019591"/>
    </source>
</evidence>
<feature type="active site" description="Proton donor" evidence="12">
    <location>
        <position position="129"/>
    </location>
</feature>
<dbReference type="InterPro" id="IPR006063">
    <property type="entry name" value="HisA_bact_arch"/>
</dbReference>
<dbReference type="UniPathway" id="UPA00031">
    <property type="reaction ID" value="UER00009"/>
</dbReference>
<dbReference type="KEGG" id="eac:EAL2_c14100"/>
<evidence type="ECO:0000256" key="9">
    <source>
        <dbReference type="ARBA" id="ARBA00023102"/>
    </source>
</evidence>
<dbReference type="GO" id="GO:0003949">
    <property type="term" value="F:1-(5-phosphoribosyl)-5-[(5-phosphoribosylamino)methylideneamino]imidazole-4-carboxamide isomerase activity"/>
    <property type="evidence" value="ECO:0007669"/>
    <property type="project" value="UniProtKB-UniRule"/>
</dbReference>
<comment type="pathway">
    <text evidence="3 12 14">Amino-acid biosynthesis; L-histidine biosynthesis; L-histidine from 5-phospho-alpha-D-ribose 1-diphosphate: step 4/9.</text>
</comment>
<evidence type="ECO:0000256" key="5">
    <source>
        <dbReference type="ARBA" id="ARBA00012550"/>
    </source>
</evidence>
<sequence length="235" mass="25259">MMIYPAIDIKDGRCVRLRQGKFDDITVYYENPAEAAALWKGKGAGYIHIVDLDGALEGVPKNLEVIREIAKSVDIPVQIGGGIRSKQTVELLLSAGVRRVIIGTMAVKDRGLLDELVKEYGDKIVVGIDAKDGKVAVEGWEEVSSIDSLELAKELSLAGVKTVIYTDISKDGMMSGPNFEVYGELKQNTTLEIIASGGISSIDDIKRLAAMGVDGAIVGKALYSGAIDFEDLKNL</sequence>
<evidence type="ECO:0000256" key="6">
    <source>
        <dbReference type="ARBA" id="ARBA00018464"/>
    </source>
</evidence>
<name>W8T765_PEPAC</name>
<keyword evidence="7 12" id="KW-0963">Cytoplasm</keyword>
<dbReference type="GO" id="GO:0005737">
    <property type="term" value="C:cytoplasm"/>
    <property type="evidence" value="ECO:0007669"/>
    <property type="project" value="UniProtKB-SubCell"/>
</dbReference>
<keyword evidence="9 12" id="KW-0368">Histidine biosynthesis</keyword>
<dbReference type="PATRIC" id="fig|1286171.3.peg.1360"/>
<evidence type="ECO:0000256" key="7">
    <source>
        <dbReference type="ARBA" id="ARBA00022490"/>
    </source>
</evidence>
<feature type="active site" description="Proton acceptor" evidence="12">
    <location>
        <position position="8"/>
    </location>
</feature>
<evidence type="ECO:0000256" key="1">
    <source>
        <dbReference type="ARBA" id="ARBA00000901"/>
    </source>
</evidence>
<organism evidence="15 16">
    <name type="scientific">Peptoclostridium acidaminophilum DSM 3953</name>
    <dbReference type="NCBI Taxonomy" id="1286171"/>
    <lineage>
        <taxon>Bacteria</taxon>
        <taxon>Bacillati</taxon>
        <taxon>Bacillota</taxon>
        <taxon>Clostridia</taxon>
        <taxon>Peptostreptococcales</taxon>
        <taxon>Peptoclostridiaceae</taxon>
        <taxon>Peptoclostridium</taxon>
    </lineage>
</organism>
<dbReference type="OrthoDB" id="9807749at2"/>
<dbReference type="Proteomes" id="UP000019591">
    <property type="component" value="Chromosome"/>
</dbReference>
<dbReference type="RefSeq" id="WP_025435689.1">
    <property type="nucleotide sequence ID" value="NZ_CP007452.1"/>
</dbReference>
<proteinExistence type="inferred from homology"/>
<dbReference type="CDD" id="cd04732">
    <property type="entry name" value="HisA"/>
    <property type="match status" value="1"/>
</dbReference>
<evidence type="ECO:0000256" key="10">
    <source>
        <dbReference type="ARBA" id="ARBA00023235"/>
    </source>
</evidence>
<reference evidence="15 16" key="1">
    <citation type="journal article" date="2014" name="Genome Announc.">
        <title>Complete Genome Sequence of Amino Acid-Utilizing Eubacterium acidaminophilum al-2 (DSM 3953).</title>
        <authorList>
            <person name="Poehlein A."/>
            <person name="Andreesen J.R."/>
            <person name="Daniel R."/>
        </authorList>
    </citation>
    <scope>NUCLEOTIDE SEQUENCE [LARGE SCALE GENOMIC DNA]</scope>
    <source>
        <strain evidence="15 16">DSM 3953</strain>
    </source>
</reference>
<evidence type="ECO:0000256" key="3">
    <source>
        <dbReference type="ARBA" id="ARBA00005133"/>
    </source>
</evidence>
<dbReference type="AlphaFoldDB" id="W8T765"/>
<protein>
    <recommendedName>
        <fullName evidence="6 12">1-(5-phosphoribosyl)-5-[(5-phosphoribosylamino)methylideneamino] imidazole-4-carboxamide isomerase</fullName>
        <ecNumber evidence="5 12">5.3.1.16</ecNumber>
    </recommendedName>
    <alternativeName>
        <fullName evidence="11 12">Phosphoribosylformimino-5-aminoimidazole carboxamide ribotide isomerase</fullName>
    </alternativeName>
</protein>
<dbReference type="InterPro" id="IPR023016">
    <property type="entry name" value="HisA/PriA"/>
</dbReference>
<dbReference type="SUPFAM" id="SSF51366">
    <property type="entry name" value="Ribulose-phoshate binding barrel"/>
    <property type="match status" value="1"/>
</dbReference>
<evidence type="ECO:0000256" key="11">
    <source>
        <dbReference type="ARBA" id="ARBA00030547"/>
    </source>
</evidence>
<dbReference type="InterPro" id="IPR013785">
    <property type="entry name" value="Aldolase_TIM"/>
</dbReference>
<dbReference type="NCBIfam" id="TIGR00007">
    <property type="entry name" value="1-(5-phosphoribosyl)-5-[(5-phosphoribosylamino)methylideneamino]imidazole-4-carboxamide isomerase"/>
    <property type="match status" value="1"/>
</dbReference>
<dbReference type="GO" id="GO:0000105">
    <property type="term" value="P:L-histidine biosynthetic process"/>
    <property type="evidence" value="ECO:0007669"/>
    <property type="project" value="UniProtKB-UniRule"/>
</dbReference>
<comment type="catalytic activity">
    <reaction evidence="1 12 14">
        <text>1-(5-phospho-beta-D-ribosyl)-5-[(5-phospho-beta-D-ribosylamino)methylideneamino]imidazole-4-carboxamide = 5-[(5-phospho-1-deoxy-D-ribulos-1-ylimino)methylamino]-1-(5-phospho-beta-D-ribosyl)imidazole-4-carboxamide</text>
        <dbReference type="Rhea" id="RHEA:15469"/>
        <dbReference type="ChEBI" id="CHEBI:58435"/>
        <dbReference type="ChEBI" id="CHEBI:58525"/>
        <dbReference type="EC" id="5.3.1.16"/>
    </reaction>
</comment>
<evidence type="ECO:0000256" key="8">
    <source>
        <dbReference type="ARBA" id="ARBA00022605"/>
    </source>
</evidence>
<dbReference type="InterPro" id="IPR006062">
    <property type="entry name" value="His_biosynth"/>
</dbReference>
<comment type="similarity">
    <text evidence="4 12 13">Belongs to the HisA/HisF family.</text>
</comment>
<dbReference type="PANTHER" id="PTHR43090">
    <property type="entry name" value="1-(5-PHOSPHORIBOSYL)-5-[(5-PHOSPHORIBOSYLAMINO)METHYLIDENEAMINO] IMIDAZOLE-4-CARBOXAMIDE ISOMERASE"/>
    <property type="match status" value="1"/>
</dbReference>
<comment type="subcellular location">
    <subcellularLocation>
        <location evidence="2 12 14">Cytoplasm</location>
    </subcellularLocation>
</comment>
<evidence type="ECO:0000256" key="13">
    <source>
        <dbReference type="RuleBase" id="RU003657"/>
    </source>
</evidence>
<dbReference type="eggNOG" id="COG0106">
    <property type="taxonomic scope" value="Bacteria"/>
</dbReference>
<keyword evidence="10 12" id="KW-0413">Isomerase</keyword>
<dbReference type="HAMAP" id="MF_01014">
    <property type="entry name" value="HisA"/>
    <property type="match status" value="1"/>
</dbReference>
<dbReference type="Gene3D" id="3.20.20.70">
    <property type="entry name" value="Aldolase class I"/>
    <property type="match status" value="1"/>
</dbReference>
<dbReference type="EC" id="5.3.1.16" evidence="5 12"/>
<evidence type="ECO:0000313" key="15">
    <source>
        <dbReference type="EMBL" id="AHM56705.1"/>
    </source>
</evidence>
<dbReference type="EMBL" id="CP007452">
    <property type="protein sequence ID" value="AHM56705.1"/>
    <property type="molecule type" value="Genomic_DNA"/>
</dbReference>
<keyword evidence="8 12" id="KW-0028">Amino-acid biosynthesis</keyword>
<dbReference type="PANTHER" id="PTHR43090:SF2">
    <property type="entry name" value="1-(5-PHOSPHORIBOSYL)-5-[(5-PHOSPHORIBOSYLAMINO)METHYLIDENEAMINO] IMIDAZOLE-4-CARBOXAMIDE ISOMERASE"/>
    <property type="match status" value="1"/>
</dbReference>
<dbReference type="GO" id="GO:0000162">
    <property type="term" value="P:L-tryptophan biosynthetic process"/>
    <property type="evidence" value="ECO:0007669"/>
    <property type="project" value="TreeGrafter"/>
</dbReference>
<evidence type="ECO:0000256" key="4">
    <source>
        <dbReference type="ARBA" id="ARBA00009667"/>
    </source>
</evidence>
<accession>W8T765</accession>
<evidence type="ECO:0000256" key="12">
    <source>
        <dbReference type="HAMAP-Rule" id="MF_01014"/>
    </source>
</evidence>
<dbReference type="FunFam" id="3.20.20.70:FF:000009">
    <property type="entry name" value="1-(5-phosphoribosyl)-5-[(5-phosphoribosylamino)methylideneamino] imidazole-4-carboxamide isomerase"/>
    <property type="match status" value="1"/>
</dbReference>
<dbReference type="InterPro" id="IPR011060">
    <property type="entry name" value="RibuloseP-bd_barrel"/>
</dbReference>